<dbReference type="Proteomes" id="UP001165122">
    <property type="component" value="Unassembled WGS sequence"/>
</dbReference>
<accession>A0A9W6ZUP6</accession>
<comment type="caution">
    <text evidence="2">The sequence shown here is derived from an EMBL/GenBank/DDBJ whole genome shotgun (WGS) entry which is preliminary data.</text>
</comment>
<sequence>MHTLFSYLSTTILLSLLLSLLINPATPSSPPSSSLSNPLPPPPPPSIHKYKSHISWINGIAHTPSDAKNTANTMATYFNRPVNYIHNPTAMSKPRDAVGYVKDLTQATTQLFGRITAEVNDLVSHLRFLCKNTGEHGKVLHLCHSQGVLITYLAAKELTNDEKSKIEIIAFGGAAAITTGEFPEFHRCVNYYSLNDPLLQVVTPAARALSTGLLSFSVKTGEPEFVFLTPKGNDPIVDHGLLGPTYKDIVLLEGQRYVKHYETKIYKLYDLFYNMQARMDAVCRMIIEATIIKLVLLLRALYAKFREVGIEVVRRMNSARVKNVDLNVNTTATIQEAIG</sequence>
<dbReference type="OrthoDB" id="202545at2759"/>
<keyword evidence="3" id="KW-1185">Reference proteome</keyword>
<proteinExistence type="predicted"/>
<organism evidence="2 3">
    <name type="scientific">Triparma laevis f. longispina</name>
    <dbReference type="NCBI Taxonomy" id="1714387"/>
    <lineage>
        <taxon>Eukaryota</taxon>
        <taxon>Sar</taxon>
        <taxon>Stramenopiles</taxon>
        <taxon>Ochrophyta</taxon>
        <taxon>Bolidophyceae</taxon>
        <taxon>Parmales</taxon>
        <taxon>Triparmaceae</taxon>
        <taxon>Triparma</taxon>
    </lineage>
</organism>
<gene>
    <name evidence="2" type="ORF">TrLO_g13616</name>
</gene>
<evidence type="ECO:0000256" key="1">
    <source>
        <dbReference type="SAM" id="SignalP"/>
    </source>
</evidence>
<name>A0A9W6ZUP6_9STRA</name>
<reference evidence="3" key="1">
    <citation type="journal article" date="2023" name="Commun. Biol.">
        <title>Genome analysis of Parmales, the sister group of diatoms, reveals the evolutionary specialization of diatoms from phago-mixotrophs to photoautotrophs.</title>
        <authorList>
            <person name="Ban H."/>
            <person name="Sato S."/>
            <person name="Yoshikawa S."/>
            <person name="Yamada K."/>
            <person name="Nakamura Y."/>
            <person name="Ichinomiya M."/>
            <person name="Sato N."/>
            <person name="Blanc-Mathieu R."/>
            <person name="Endo H."/>
            <person name="Kuwata A."/>
            <person name="Ogata H."/>
        </authorList>
    </citation>
    <scope>NUCLEOTIDE SEQUENCE [LARGE SCALE GENOMIC DNA]</scope>
    <source>
        <strain evidence="3">NIES 3700</strain>
    </source>
</reference>
<evidence type="ECO:0000313" key="3">
    <source>
        <dbReference type="Proteomes" id="UP001165122"/>
    </source>
</evidence>
<feature type="signal peptide" evidence="1">
    <location>
        <begin position="1"/>
        <end position="27"/>
    </location>
</feature>
<dbReference type="AlphaFoldDB" id="A0A9W6ZUP6"/>
<feature type="chain" id="PRO_5040910978" description="Fungal lipase-like domain-containing protein" evidence="1">
    <location>
        <begin position="28"/>
        <end position="339"/>
    </location>
</feature>
<evidence type="ECO:0000313" key="2">
    <source>
        <dbReference type="EMBL" id="GMH60777.1"/>
    </source>
</evidence>
<protein>
    <recommendedName>
        <fullName evidence="4">Fungal lipase-like domain-containing protein</fullName>
    </recommendedName>
</protein>
<dbReference type="EMBL" id="BRXW01000504">
    <property type="protein sequence ID" value="GMH60777.1"/>
    <property type="molecule type" value="Genomic_DNA"/>
</dbReference>
<keyword evidence="1" id="KW-0732">Signal</keyword>
<evidence type="ECO:0008006" key="4">
    <source>
        <dbReference type="Google" id="ProtNLM"/>
    </source>
</evidence>